<evidence type="ECO:0000259" key="3">
    <source>
        <dbReference type="Pfam" id="PF20434"/>
    </source>
</evidence>
<dbReference type="InterPro" id="IPR050300">
    <property type="entry name" value="GDXG_lipolytic_enzyme"/>
</dbReference>
<keyword evidence="1 4" id="KW-0378">Hydrolase</keyword>
<proteinExistence type="predicted"/>
<name>A0A3N4GXA6_9ACTN</name>
<dbReference type="GO" id="GO:0016787">
    <property type="term" value="F:hydrolase activity"/>
    <property type="evidence" value="ECO:0007669"/>
    <property type="project" value="UniProtKB-KW"/>
</dbReference>
<dbReference type="PANTHER" id="PTHR48081:SF13">
    <property type="entry name" value="ALPHA_BETA HYDROLASE"/>
    <property type="match status" value="1"/>
</dbReference>
<organism evidence="4 5">
    <name type="scientific">Gordonia oryzae</name>
    <dbReference type="NCBI Taxonomy" id="2487349"/>
    <lineage>
        <taxon>Bacteria</taxon>
        <taxon>Bacillati</taxon>
        <taxon>Actinomycetota</taxon>
        <taxon>Actinomycetes</taxon>
        <taxon>Mycobacteriales</taxon>
        <taxon>Gordoniaceae</taxon>
        <taxon>Gordonia</taxon>
    </lineage>
</organism>
<dbReference type="InterPro" id="IPR049492">
    <property type="entry name" value="BD-FAE-like_dom"/>
</dbReference>
<dbReference type="Pfam" id="PF20434">
    <property type="entry name" value="BD-FAE"/>
    <property type="match status" value="1"/>
</dbReference>
<evidence type="ECO:0000256" key="1">
    <source>
        <dbReference type="ARBA" id="ARBA00022801"/>
    </source>
</evidence>
<gene>
    <name evidence="4" type="ORF">EF294_05865</name>
</gene>
<dbReference type="EMBL" id="RKMH01000003">
    <property type="protein sequence ID" value="RPA65346.1"/>
    <property type="molecule type" value="Genomic_DNA"/>
</dbReference>
<evidence type="ECO:0000256" key="2">
    <source>
        <dbReference type="SAM" id="MobiDB-lite"/>
    </source>
</evidence>
<dbReference type="Proteomes" id="UP000267536">
    <property type="component" value="Unassembled WGS sequence"/>
</dbReference>
<dbReference type="OrthoDB" id="9803828at2"/>
<feature type="domain" description="BD-FAE-like" evidence="3">
    <location>
        <begin position="18"/>
        <end position="225"/>
    </location>
</feature>
<keyword evidence="5" id="KW-1185">Reference proteome</keyword>
<sequence length="325" mass="34191">MQRDVVYRSRPSGDLLLDLVGPSGRGPHPAIVFVHGGGWFTGDRTLCPDLHRHFAAAGFVMASIDYRLTGDAGFPAQLHDVRAAIDHLRSRANEYGIDPERIGVWGASAGGHLAALVGLHAHRSRLPGEDADVDARVSAVAESYGPATLVAGDVAPGQQLPGASVPALTPEGRLLGGDPAELPEAARAASPLYHVHRDAPPVQISHGTADVLVGDDHSRLLFRALADAGVEADLYLVDGYRHGFLNPPRRSDVPGPPAMDEGRLAAEGAAPALLHSARGGRESQCRKDFGFDEIAGFFVRHLHPDASVSPSPGLSRPAHTSGEKS</sequence>
<dbReference type="Gene3D" id="3.40.50.1820">
    <property type="entry name" value="alpha/beta hydrolase"/>
    <property type="match status" value="1"/>
</dbReference>
<evidence type="ECO:0000313" key="5">
    <source>
        <dbReference type="Proteomes" id="UP000267536"/>
    </source>
</evidence>
<accession>A0A3N4GXA6</accession>
<evidence type="ECO:0000313" key="4">
    <source>
        <dbReference type="EMBL" id="RPA65346.1"/>
    </source>
</evidence>
<reference evidence="4 5" key="1">
    <citation type="submission" date="2018-11" db="EMBL/GenBank/DDBJ databases">
        <title>Draft genome sequence of Gordonia sp. RS15-1S isolated from rice stems.</title>
        <authorList>
            <person name="Muangham S."/>
        </authorList>
    </citation>
    <scope>NUCLEOTIDE SEQUENCE [LARGE SCALE GENOMIC DNA]</scope>
    <source>
        <strain evidence="4 5">RS15-1S</strain>
    </source>
</reference>
<feature type="region of interest" description="Disordered" evidence="2">
    <location>
        <begin position="305"/>
        <end position="325"/>
    </location>
</feature>
<dbReference type="SUPFAM" id="SSF53474">
    <property type="entry name" value="alpha/beta-Hydrolases"/>
    <property type="match status" value="1"/>
</dbReference>
<protein>
    <submittedName>
        <fullName evidence="4">Alpha/beta hydrolase</fullName>
    </submittedName>
</protein>
<dbReference type="InterPro" id="IPR029058">
    <property type="entry name" value="AB_hydrolase_fold"/>
</dbReference>
<dbReference type="PANTHER" id="PTHR48081">
    <property type="entry name" value="AB HYDROLASE SUPERFAMILY PROTEIN C4A8.06C"/>
    <property type="match status" value="1"/>
</dbReference>
<comment type="caution">
    <text evidence="4">The sequence shown here is derived from an EMBL/GenBank/DDBJ whole genome shotgun (WGS) entry which is preliminary data.</text>
</comment>
<dbReference type="AlphaFoldDB" id="A0A3N4GXA6"/>